<keyword evidence="4" id="KW-0393">Immunoglobulin domain</keyword>
<dbReference type="SUPFAM" id="SSF63829">
    <property type="entry name" value="Calcium-dependent phosphotriesterase"/>
    <property type="match status" value="2"/>
</dbReference>
<evidence type="ECO:0000256" key="4">
    <source>
        <dbReference type="ARBA" id="ARBA00023319"/>
    </source>
</evidence>
<dbReference type="SUPFAM" id="SSF101898">
    <property type="entry name" value="NHL repeat"/>
    <property type="match status" value="1"/>
</dbReference>
<dbReference type="NCBIfam" id="TIGR02608">
    <property type="entry name" value="delta_60_rpt"/>
    <property type="match status" value="9"/>
</dbReference>
<dbReference type="InterPro" id="IPR013098">
    <property type="entry name" value="Ig_I-set"/>
</dbReference>
<dbReference type="InterPro" id="IPR038081">
    <property type="entry name" value="CalX-like_sf"/>
</dbReference>
<dbReference type="Gene3D" id="2.80.10.50">
    <property type="match status" value="8"/>
</dbReference>
<dbReference type="Pfam" id="PF13927">
    <property type="entry name" value="Ig_3"/>
    <property type="match status" value="1"/>
</dbReference>
<dbReference type="Pfam" id="PF07679">
    <property type="entry name" value="I-set"/>
    <property type="match status" value="1"/>
</dbReference>
<feature type="domain" description="Ig-like" evidence="6">
    <location>
        <begin position="1631"/>
        <end position="1711"/>
    </location>
</feature>
<dbReference type="InterPro" id="IPR003598">
    <property type="entry name" value="Ig_sub2"/>
</dbReference>
<feature type="domain" description="Ig-like" evidence="6">
    <location>
        <begin position="1116"/>
        <end position="1196"/>
    </location>
</feature>
<dbReference type="SUPFAM" id="SSF50952">
    <property type="entry name" value="Soluble quinoprotein glucose dehydrogenase"/>
    <property type="match status" value="1"/>
</dbReference>
<dbReference type="SMART" id="SM00408">
    <property type="entry name" value="IGc2"/>
    <property type="match status" value="3"/>
</dbReference>
<evidence type="ECO:0000256" key="1">
    <source>
        <dbReference type="ARBA" id="ARBA00022729"/>
    </source>
</evidence>
<dbReference type="EMBL" id="JARXIC010000023">
    <property type="protein sequence ID" value="MDQ8195416.1"/>
    <property type="molecule type" value="Genomic_DNA"/>
</dbReference>
<dbReference type="CDD" id="cd00096">
    <property type="entry name" value="Ig"/>
    <property type="match status" value="1"/>
</dbReference>
<evidence type="ECO:0000259" key="6">
    <source>
        <dbReference type="PROSITE" id="PS50835"/>
    </source>
</evidence>
<feature type="signal peptide" evidence="5">
    <location>
        <begin position="1"/>
        <end position="25"/>
    </location>
</feature>
<dbReference type="SMART" id="SM00237">
    <property type="entry name" value="Calx_beta"/>
    <property type="match status" value="2"/>
</dbReference>
<dbReference type="RefSeq" id="WP_308985871.1">
    <property type="nucleotide sequence ID" value="NZ_JARXIC010000023.1"/>
</dbReference>
<accession>A0ABU1AKS5</accession>
<comment type="caution">
    <text evidence="7">The sequence shown here is derived from an EMBL/GenBank/DDBJ whole genome shotgun (WGS) entry which is preliminary data.</text>
</comment>
<dbReference type="InterPro" id="IPR007110">
    <property type="entry name" value="Ig-like_dom"/>
</dbReference>
<evidence type="ECO:0000313" key="8">
    <source>
        <dbReference type="Proteomes" id="UP001243717"/>
    </source>
</evidence>
<dbReference type="InterPro" id="IPR003599">
    <property type="entry name" value="Ig_sub"/>
</dbReference>
<evidence type="ECO:0000256" key="3">
    <source>
        <dbReference type="ARBA" id="ARBA00022837"/>
    </source>
</evidence>
<feature type="domain" description="Ig-like" evidence="6">
    <location>
        <begin position="1538"/>
        <end position="1623"/>
    </location>
</feature>
<evidence type="ECO:0000313" key="7">
    <source>
        <dbReference type="EMBL" id="MDQ8195416.1"/>
    </source>
</evidence>
<dbReference type="Pfam" id="PF03160">
    <property type="entry name" value="Calx-beta"/>
    <property type="match status" value="2"/>
</dbReference>
<dbReference type="SMART" id="SM00409">
    <property type="entry name" value="IG"/>
    <property type="match status" value="4"/>
</dbReference>
<dbReference type="InterPro" id="IPR003644">
    <property type="entry name" value="Calx_beta"/>
</dbReference>
<keyword evidence="1 5" id="KW-0732">Signal</keyword>
<dbReference type="InterPro" id="IPR013431">
    <property type="entry name" value="Delta_60_rpt"/>
</dbReference>
<keyword evidence="3" id="KW-0106">Calcium</keyword>
<dbReference type="SUPFAM" id="SSF75011">
    <property type="entry name" value="3-carboxy-cis,cis-mucoante lactonizing enzyme"/>
    <property type="match status" value="1"/>
</dbReference>
<organism evidence="7 8">
    <name type="scientific">Thalassobacterium sedimentorum</name>
    <dbReference type="NCBI Taxonomy" id="3041258"/>
    <lineage>
        <taxon>Bacteria</taxon>
        <taxon>Pseudomonadati</taxon>
        <taxon>Verrucomicrobiota</taxon>
        <taxon>Opitutia</taxon>
        <taxon>Puniceicoccales</taxon>
        <taxon>Coraliomargaritaceae</taxon>
        <taxon>Thalassobacterium</taxon>
    </lineage>
</organism>
<dbReference type="PANTHER" id="PTHR10075">
    <property type="entry name" value="BASIGIN RELATED"/>
    <property type="match status" value="1"/>
</dbReference>
<dbReference type="SUPFAM" id="SSF141072">
    <property type="entry name" value="CalX-like"/>
    <property type="match status" value="2"/>
</dbReference>
<protein>
    <submittedName>
        <fullName evidence="7">Immunoglobulin domain-containing protein</fullName>
    </submittedName>
</protein>
<feature type="domain" description="Ig-like" evidence="6">
    <location>
        <begin position="566"/>
        <end position="646"/>
    </location>
</feature>
<dbReference type="InterPro" id="IPR036179">
    <property type="entry name" value="Ig-like_dom_sf"/>
</dbReference>
<reference evidence="7 8" key="1">
    <citation type="submission" date="2023-04" db="EMBL/GenBank/DDBJ databases">
        <title>A novel bacteria isolated from coastal sediment.</title>
        <authorList>
            <person name="Liu X.-J."/>
            <person name="Du Z.-J."/>
        </authorList>
    </citation>
    <scope>NUCLEOTIDE SEQUENCE [LARGE SCALE GENOMIC DNA]</scope>
    <source>
        <strain evidence="7 8">SDUM461004</strain>
    </source>
</reference>
<dbReference type="InterPro" id="IPR011041">
    <property type="entry name" value="Quinoprot_gluc/sorb_DH_b-prop"/>
</dbReference>
<evidence type="ECO:0000256" key="2">
    <source>
        <dbReference type="ARBA" id="ARBA00022737"/>
    </source>
</evidence>
<proteinExistence type="predicted"/>
<dbReference type="PROSITE" id="PS50835">
    <property type="entry name" value="IG_LIKE"/>
    <property type="match status" value="4"/>
</dbReference>
<dbReference type="InterPro" id="IPR013783">
    <property type="entry name" value="Ig-like_fold"/>
</dbReference>
<dbReference type="PANTHER" id="PTHR10075:SF101">
    <property type="entry name" value="ZWEI IG DOMAIN PROTEIN ZIG-3"/>
    <property type="match status" value="1"/>
</dbReference>
<name>A0ABU1AKS5_9BACT</name>
<keyword evidence="8" id="KW-1185">Reference proteome</keyword>
<feature type="chain" id="PRO_5047375175" evidence="5">
    <location>
        <begin position="26"/>
        <end position="2216"/>
    </location>
</feature>
<keyword evidence="2" id="KW-0677">Repeat</keyword>
<evidence type="ECO:0000256" key="5">
    <source>
        <dbReference type="SAM" id="SignalP"/>
    </source>
</evidence>
<dbReference type="Gene3D" id="2.60.40.10">
    <property type="entry name" value="Immunoglobulins"/>
    <property type="match status" value="4"/>
</dbReference>
<gene>
    <name evidence="7" type="ORF">QEH59_13350</name>
</gene>
<dbReference type="SUPFAM" id="SSF48726">
    <property type="entry name" value="Immunoglobulin"/>
    <property type="match status" value="4"/>
</dbReference>
<dbReference type="Proteomes" id="UP001243717">
    <property type="component" value="Unassembled WGS sequence"/>
</dbReference>
<dbReference type="Pfam" id="PF17164">
    <property type="entry name" value="DUF5122"/>
    <property type="match status" value="15"/>
</dbReference>
<dbReference type="Gene3D" id="2.60.40.2030">
    <property type="match status" value="2"/>
</dbReference>
<sequence length="2216" mass="228759">MQRNALFTAVSLFATASLSTTALQAAPDTVDTAFANTAGQFFEPAEYGGVASVLVQPDGKILFGSNEMPAVLHRGTAQETPLALSLTRFNPDGSVDNTFFADNNANGSDSGIYYDSNGWPEVHALGLLSDGKIVAAGVMQGVRTGTYSNPGTFLQSNSIVRFNADGTIDTSFQTAGTYGWPTGGFNYIEDVTIQPDDKIIAVGGFGGFRDSSTAPWTTRYGIARLNVDGSVDTGFNVDPSEFGAPTGVSAMRGFFGAAALDASGKIYVTGYFEWGYSYPAPKVHVLARLFPDGRRDPSFNPTLPSNLEEVRGVVVEPDGKVVVLGQYESPTSSSWMLRLNPDGSVDPSFTLDPALGVVAARPLRRDPAGKYLLVTSQNSTRDRLVRILSNGSLDPTFNASSLWTDNPTGNPEAGYFSNAITAPNGKIYSGSAFDSVNGTPAVKLVAFEGDSTPAALTWSSTAPTVTENAGSITLSVVRTGPLSGAASVQFSTTNGSAGAGDFTASSGTLTWADGIGGAQTLVIPITQDALSEGDESFNVSLSNPVGDPIAGSASIAVTIIDDEALPVITSDPVALSVKEGEPATFSVGVSSPVPVTYQWQKDGVDIPGATAASYTISATNASSAADYSVVVSTPAGSAPSAAARLTVIPPAAQPDAGVTLTGVSTPGSFQLLADGSILMLDGNYSLGYTLRKIDGSSFTADPGFSVTVTPESGYGASSAYPSPIPLPNGQFLVTGFFSEVNGSPRRRLARMHADGTLDTSFVPFFNSGSFPVNEYTGYFNGLSGVHVGDSGTVYALVRSSNQGNRLFRLLADGSADPDFSIAYNYSTNSNFTALQELPDGSILIGYTAGGYGSLWRGIRRVLPDGSFDPDFPHYATSQNVTGFALIGNDRFAAIHGNLLTIHNLEDGALLETHTFTGTLTSIQPYRGRLLLTGATAFGSIDLPGLALFSLDGTVDDNFPGGAGPNGVVTNAHIDDQGRILVSGSFTTWNGVSAAGFTRLLVERPEVGFALSGAALFEDEGSLSLELVRYGDHTQAASVRVRSVDGTAVAPADFTAIDQTISWAAGDASSKTVSLTLVDDAAIEGDENFSLQLSEFTGGSLVSDTLTVTLYDDDSLAQITEPPVDTFAVLGQSATLSVTATSPSTMSYQWYFNGQPIASATDAIYSIPSVAEANEGSYSVRISNDYGSLDSDEVSLTIIPDPAALVSGYTGITLNSGVVALDAAPDGSVIIVGGFTDVGGHTAIDYVAKVDASGNLDTNFVPAAIASGSVHDVALQDDGKVVIVGSFYTVGGQSLRGMARLNADGSLDTDFASNIAAGTTGAANAVDILSDGRIVFGGSFTSWNNQYIGAYSAAVANADGSYAGAMSKNDSQTIGAIKALPDGGALVTASTTSSSRQKVYRFDSNLVGQSFTYSSGRTRVDAIDLAPDGDYLFAGNSQVLKINPDGSTDQSASLYNATEIAAQINGKYIAAGTYGSGRTVRYLSNGTVDPSFSDGTGFNSSVKDLAIRTDGKIWVGGNFTSYNGSAVSYLALLNGDPIPLALTVQPAALTIVDPGEDVTLTVAAVGTSALSYQWFHDGDPLVDGAGIAGSQSASLVLSAVDDLDNGDYTVVVSNEAGTRTSEVAQVIVLGAPQILSLSEDVSLLEGSSLTLEVEALGAGTLSYQWYRDGTLLPTQTAATLSIASLSEADAGSYTVVVSNSIDDTPSAGIEVEVLANAAAIAPGFTPPTVTGGAVNQVLPLPNGRVLVGGNFTSISDGVNTSGARLAVVDETGAVIPVTGLSADGSIESLRLQADGKILLAGGFNTIGSSARGKLARLNADLSLDTVFNPTGLTGSYFGAFDIAEEVGGTIIVVGSFTDFGGEPTADYAVRLNDDGSYNSSFTSGASNWIYRVFPQADGKLIFAGWFGAWGGSGDEYIARTDASGAQDTSIDYNTGFFYTSDSFQLANGDLLAASSYGGGAIRLAADTGATISPFPVGGNIVGAVRAFAESPEGDIYIGGYMSSAAGQTAGRLIRLDAAGNRDFNFDTGTGFDNYVNDLALTDSGRIWAGGEFTTYNGITASKLVLLKGSAVSAPSDPFETFVATLPANQQGEDDDADGDGWANLVEFLFGTAPDDASAAPAPLPTGSVQSGSSLNSSYGLSLNTAKSYRVVKVEIPVDLQGLSVTLEASQDLSFSGDASATEVGTPNNNGSTEIRRYVITPAIDDAAKMFWRLKVTR</sequence>